<dbReference type="RefSeq" id="WP_093726971.1">
    <property type="nucleotide sequence ID" value="NZ_FMZB01000004.1"/>
</dbReference>
<dbReference type="OrthoDB" id="2533640at2"/>
<name>A0A1G6PNV3_9BACI</name>
<organism evidence="1 2">
    <name type="scientific">Terribacillus halophilus</name>
    <dbReference type="NCBI Taxonomy" id="361279"/>
    <lineage>
        <taxon>Bacteria</taxon>
        <taxon>Bacillati</taxon>
        <taxon>Bacillota</taxon>
        <taxon>Bacilli</taxon>
        <taxon>Bacillales</taxon>
        <taxon>Bacillaceae</taxon>
        <taxon>Terribacillus</taxon>
    </lineage>
</organism>
<evidence type="ECO:0000313" key="2">
    <source>
        <dbReference type="Proteomes" id="UP000198666"/>
    </source>
</evidence>
<evidence type="ECO:0000313" key="1">
    <source>
        <dbReference type="EMBL" id="SDC81035.1"/>
    </source>
</evidence>
<reference evidence="2" key="1">
    <citation type="submission" date="2016-10" db="EMBL/GenBank/DDBJ databases">
        <authorList>
            <person name="Varghese N."/>
            <person name="Submissions S."/>
        </authorList>
    </citation>
    <scope>NUCLEOTIDE SEQUENCE [LARGE SCALE GENOMIC DNA]</scope>
    <source>
        <strain evidence="2">DSM 21620</strain>
    </source>
</reference>
<sequence length="193" mass="22011">MISEAFTELLNEFGVEVYFNDENKPRNVIITSKGINLNEFDDKVIHSDVPLKRGDIVKYGVTYYIVFSDVQSKRVYEYKAVIRPATNTIPIHVQEEQVTDPEYDEYDNPIPGTGEVIPAVIEDVPCIVYQQSFSIIAGQITVAESEINILMADNEKSQKVEINDEYIIQNVTYRISDINLLKTGLRIFIANRV</sequence>
<dbReference type="AlphaFoldDB" id="A0A1G6PNV3"/>
<dbReference type="Proteomes" id="UP000198666">
    <property type="component" value="Unassembled WGS sequence"/>
</dbReference>
<gene>
    <name evidence="1" type="ORF">SAMN05421663_104176</name>
</gene>
<dbReference type="STRING" id="361279.SAMN05421663_104176"/>
<keyword evidence="2" id="KW-1185">Reference proteome</keyword>
<proteinExistence type="predicted"/>
<protein>
    <submittedName>
        <fullName evidence="1">Uncharacterized protein</fullName>
    </submittedName>
</protein>
<accession>A0A1G6PNV3</accession>
<dbReference type="EMBL" id="FMZB01000004">
    <property type="protein sequence ID" value="SDC81035.1"/>
    <property type="molecule type" value="Genomic_DNA"/>
</dbReference>